<dbReference type="OrthoDB" id="410267at2759"/>
<feature type="domain" description="Zn(2)-C6 fungal-type" evidence="4">
    <location>
        <begin position="7"/>
        <end position="38"/>
    </location>
</feature>
<dbReference type="GO" id="GO:0000981">
    <property type="term" value="F:DNA-binding transcription factor activity, RNA polymerase II-specific"/>
    <property type="evidence" value="ECO:0007669"/>
    <property type="project" value="InterPro"/>
</dbReference>
<keyword evidence="6" id="KW-1185">Reference proteome</keyword>
<feature type="region of interest" description="Disordered" evidence="3">
    <location>
        <begin position="65"/>
        <end position="108"/>
    </location>
</feature>
<evidence type="ECO:0000256" key="2">
    <source>
        <dbReference type="ARBA" id="ARBA00023242"/>
    </source>
</evidence>
<dbReference type="SUPFAM" id="SSF57701">
    <property type="entry name" value="Zn2/Cys6 DNA-binding domain"/>
    <property type="match status" value="1"/>
</dbReference>
<feature type="compositionally biased region" description="Basic and acidic residues" evidence="3">
    <location>
        <begin position="98"/>
        <end position="108"/>
    </location>
</feature>
<dbReference type="EMBL" id="ML986578">
    <property type="protein sequence ID" value="KAF2271033.1"/>
    <property type="molecule type" value="Genomic_DNA"/>
</dbReference>
<comment type="subcellular location">
    <subcellularLocation>
        <location evidence="1">Nucleus</location>
    </subcellularLocation>
</comment>
<comment type="caution">
    <text evidence="5">The sequence shown here is derived from an EMBL/GenBank/DDBJ whole genome shotgun (WGS) entry which is preliminary data.</text>
</comment>
<evidence type="ECO:0000256" key="1">
    <source>
        <dbReference type="ARBA" id="ARBA00004123"/>
    </source>
</evidence>
<dbReference type="Proteomes" id="UP000800093">
    <property type="component" value="Unassembled WGS sequence"/>
</dbReference>
<organism evidence="5 6">
    <name type="scientific">Lojkania enalia</name>
    <dbReference type="NCBI Taxonomy" id="147567"/>
    <lineage>
        <taxon>Eukaryota</taxon>
        <taxon>Fungi</taxon>
        <taxon>Dikarya</taxon>
        <taxon>Ascomycota</taxon>
        <taxon>Pezizomycotina</taxon>
        <taxon>Dothideomycetes</taxon>
        <taxon>Pleosporomycetidae</taxon>
        <taxon>Pleosporales</taxon>
        <taxon>Pleosporales incertae sedis</taxon>
        <taxon>Lojkania</taxon>
    </lineage>
</organism>
<dbReference type="PANTHER" id="PTHR31001">
    <property type="entry name" value="UNCHARACTERIZED TRANSCRIPTIONAL REGULATORY PROTEIN"/>
    <property type="match status" value="1"/>
</dbReference>
<evidence type="ECO:0000313" key="5">
    <source>
        <dbReference type="EMBL" id="KAF2271033.1"/>
    </source>
</evidence>
<dbReference type="AlphaFoldDB" id="A0A9P4NDC2"/>
<dbReference type="SMART" id="SM00066">
    <property type="entry name" value="GAL4"/>
    <property type="match status" value="1"/>
</dbReference>
<evidence type="ECO:0000259" key="4">
    <source>
        <dbReference type="PROSITE" id="PS50048"/>
    </source>
</evidence>
<protein>
    <recommendedName>
        <fullName evidence="4">Zn(2)-C6 fungal-type domain-containing protein</fullName>
    </recommendedName>
</protein>
<evidence type="ECO:0000313" key="6">
    <source>
        <dbReference type="Proteomes" id="UP000800093"/>
    </source>
</evidence>
<name>A0A9P4NDC2_9PLEO</name>
<keyword evidence="2" id="KW-0539">Nucleus</keyword>
<dbReference type="CDD" id="cd00067">
    <property type="entry name" value="GAL4"/>
    <property type="match status" value="1"/>
</dbReference>
<dbReference type="PROSITE" id="PS00463">
    <property type="entry name" value="ZN2_CY6_FUNGAL_1"/>
    <property type="match status" value="1"/>
</dbReference>
<accession>A0A9P4NDC2</accession>
<proteinExistence type="predicted"/>
<dbReference type="GO" id="GO:0005634">
    <property type="term" value="C:nucleus"/>
    <property type="evidence" value="ECO:0007669"/>
    <property type="project" value="UniProtKB-SubCell"/>
</dbReference>
<sequence>MPKARQTCTRCSMRRQKCDRKSPCSRCVQNKEAHLCTTEWINGYNPNIHRKYPRKGSILDARHTTTTLSGAHPIHPRNRNWPGTPTSDPESPPPFRGGDLDGHDGILPHRERSYSTISSIGGTQSQHLDSEQQAANLDFVTFGRSEYTDVSIGRLLSSKDAADFQTKNSVINPSEQAQTSQFDDSGPMTGGFSPAARAVEVYHIRSLLPEKKQVYQMVEYHEKYMMYWSGGIYHGPTFRKTLHEAYRQSNVLDPQNTDWRWTAFLFSILSASIIGSSDTVSSRWGISSTDKIRLAKNWGNATITCLILGDFASNFHVYSVQAILNLHTSLHLVGSAKEFAVYQSAAISIARGLSLHRLGPHPDDNKATGLNSEQKQALVQREIGRRIWYAITSQDWICTTSQGLYNIQPRHFSSIKPGFYDEETMDPITDDIPNIAHHTNHLNDVARLLIRYQDEVQDATDMTTKYTVVLKFDTKMREMAAEKIPKVLSPRTPINPSWPRWVVWVRRLHQISCSHKIIMMHQIFFNKSFKSSKYAYSRWACVDAAKTIISQTSTEREENEPQWWVEQAFLVTSGLTLALDLFHRSSQETEAREDQIWIDKAIKTLQNCPSSSLAIHGVRLINSLLIERLKKLENAQPTRPLSGTTQPFPTDIGPATLLGQASEIDQVQATSIACPLTANDAWAPPSLDIDMVGFEDLKDNLPLEVGFDNNVFLESMLSLADSQLF</sequence>
<dbReference type="InterPro" id="IPR050613">
    <property type="entry name" value="Sec_Metabolite_Reg"/>
</dbReference>
<dbReference type="InterPro" id="IPR036864">
    <property type="entry name" value="Zn2-C6_fun-type_DNA-bd_sf"/>
</dbReference>
<gene>
    <name evidence="5" type="ORF">CC78DRAFT_506514</name>
</gene>
<reference evidence="6" key="1">
    <citation type="journal article" date="2020" name="Stud. Mycol.">
        <title>101 Dothideomycetes genomes: A test case for predicting lifestyles and emergence of pathogens.</title>
        <authorList>
            <person name="Haridas S."/>
            <person name="Albert R."/>
            <person name="Binder M."/>
            <person name="Bloem J."/>
            <person name="LaButti K."/>
            <person name="Salamov A."/>
            <person name="Andreopoulos B."/>
            <person name="Baker S."/>
            <person name="Barry K."/>
            <person name="Bills G."/>
            <person name="Bluhm B."/>
            <person name="Cannon C."/>
            <person name="Castanera R."/>
            <person name="Culley D."/>
            <person name="Daum C."/>
            <person name="Ezra D."/>
            <person name="Gonzalez J."/>
            <person name="Henrissat B."/>
            <person name="Kuo A."/>
            <person name="Liang C."/>
            <person name="Lipzen A."/>
            <person name="Lutzoni F."/>
            <person name="Magnuson J."/>
            <person name="Mondo S."/>
            <person name="Nolan M."/>
            <person name="Ohm R."/>
            <person name="Pangilinan J."/>
            <person name="Park H.-J."/>
            <person name="Ramirez L."/>
            <person name="Alfaro M."/>
            <person name="Sun H."/>
            <person name="Tritt A."/>
            <person name="Yoshinaga Y."/>
            <person name="Zwiers L.-H."/>
            <person name="Turgeon B."/>
            <person name="Goodwin S."/>
            <person name="Spatafora J."/>
            <person name="Crous P."/>
            <person name="Grigoriev I."/>
        </authorList>
    </citation>
    <scope>NUCLEOTIDE SEQUENCE [LARGE SCALE GENOMIC DNA]</scope>
    <source>
        <strain evidence="6">CBS 304.66</strain>
    </source>
</reference>
<dbReference type="PANTHER" id="PTHR31001:SF90">
    <property type="entry name" value="CENTROMERE DNA-BINDING PROTEIN COMPLEX CBF3 SUBUNIT B"/>
    <property type="match status" value="1"/>
</dbReference>
<dbReference type="GO" id="GO:0008270">
    <property type="term" value="F:zinc ion binding"/>
    <property type="evidence" value="ECO:0007669"/>
    <property type="project" value="InterPro"/>
</dbReference>
<evidence type="ECO:0000256" key="3">
    <source>
        <dbReference type="SAM" id="MobiDB-lite"/>
    </source>
</evidence>
<dbReference type="PROSITE" id="PS50048">
    <property type="entry name" value="ZN2_CY6_FUNGAL_2"/>
    <property type="match status" value="1"/>
</dbReference>
<dbReference type="InterPro" id="IPR001138">
    <property type="entry name" value="Zn2Cys6_DnaBD"/>
</dbReference>
<dbReference type="CDD" id="cd12148">
    <property type="entry name" value="fungal_TF_MHR"/>
    <property type="match status" value="1"/>
</dbReference>